<dbReference type="EMBL" id="JABFJV010000193">
    <property type="protein sequence ID" value="NOK36937.1"/>
    <property type="molecule type" value="Genomic_DNA"/>
</dbReference>
<gene>
    <name evidence="1" type="ORF">HMI49_27385</name>
</gene>
<evidence type="ECO:0000313" key="1">
    <source>
        <dbReference type="EMBL" id="NOK36937.1"/>
    </source>
</evidence>
<protein>
    <submittedName>
        <fullName evidence="1">Uncharacterized protein</fullName>
    </submittedName>
</protein>
<dbReference type="AlphaFoldDB" id="A0A3A8H6R7"/>
<reference evidence="1 2" key="1">
    <citation type="submission" date="2020-05" db="EMBL/GenBank/DDBJ databases">
        <authorList>
            <person name="Whitworth D."/>
        </authorList>
    </citation>
    <scope>NUCLEOTIDE SEQUENCE [LARGE SCALE GENOMIC DNA]</scope>
    <source>
        <strain evidence="1 2">AB043B</strain>
    </source>
</reference>
<comment type="caution">
    <text evidence="1">The sequence shown here is derived from an EMBL/GenBank/DDBJ whole genome shotgun (WGS) entry which is preliminary data.</text>
</comment>
<dbReference type="RefSeq" id="WP_120529907.1">
    <property type="nucleotide sequence ID" value="NZ_JABFJV010000193.1"/>
</dbReference>
<dbReference type="Proteomes" id="UP000563426">
    <property type="component" value="Unassembled WGS sequence"/>
</dbReference>
<organism evidence="1 2">
    <name type="scientific">Corallococcus exercitus</name>
    <dbReference type="NCBI Taxonomy" id="2316736"/>
    <lineage>
        <taxon>Bacteria</taxon>
        <taxon>Pseudomonadati</taxon>
        <taxon>Myxococcota</taxon>
        <taxon>Myxococcia</taxon>
        <taxon>Myxococcales</taxon>
        <taxon>Cystobacterineae</taxon>
        <taxon>Myxococcaceae</taxon>
        <taxon>Corallococcus</taxon>
    </lineage>
</organism>
<proteinExistence type="predicted"/>
<name>A0A3A8H6R7_9BACT</name>
<evidence type="ECO:0000313" key="2">
    <source>
        <dbReference type="Proteomes" id="UP000563426"/>
    </source>
</evidence>
<keyword evidence="2" id="KW-1185">Reference proteome</keyword>
<sequence length="75" mass="8564">MTGRLFRNYDGRFWASDAEGHSKDLSPGPDYLRLHVNGRWVQLEELPENWMGALVMTSTESPLSHTLQAVRYCAP</sequence>
<accession>A0A3A8H6R7</accession>